<feature type="region of interest" description="Disordered" evidence="1">
    <location>
        <begin position="20"/>
        <end position="55"/>
    </location>
</feature>
<organism evidence="2 3">
    <name type="scientific">Brassica carinata</name>
    <name type="common">Ethiopian mustard</name>
    <name type="synonym">Abyssinian cabbage</name>
    <dbReference type="NCBI Taxonomy" id="52824"/>
    <lineage>
        <taxon>Eukaryota</taxon>
        <taxon>Viridiplantae</taxon>
        <taxon>Streptophyta</taxon>
        <taxon>Embryophyta</taxon>
        <taxon>Tracheophyta</taxon>
        <taxon>Spermatophyta</taxon>
        <taxon>Magnoliopsida</taxon>
        <taxon>eudicotyledons</taxon>
        <taxon>Gunneridae</taxon>
        <taxon>Pentapetalae</taxon>
        <taxon>rosids</taxon>
        <taxon>malvids</taxon>
        <taxon>Brassicales</taxon>
        <taxon>Brassicaceae</taxon>
        <taxon>Brassiceae</taxon>
        <taxon>Brassica</taxon>
    </lineage>
</organism>
<evidence type="ECO:0000256" key="1">
    <source>
        <dbReference type="SAM" id="MobiDB-lite"/>
    </source>
</evidence>
<protein>
    <submittedName>
        <fullName evidence="2">Uncharacterized protein</fullName>
    </submittedName>
</protein>
<evidence type="ECO:0000313" key="3">
    <source>
        <dbReference type="Proteomes" id="UP000886595"/>
    </source>
</evidence>
<proteinExistence type="predicted"/>
<reference evidence="2 3" key="1">
    <citation type="submission" date="2020-02" db="EMBL/GenBank/DDBJ databases">
        <authorList>
            <person name="Ma Q."/>
            <person name="Huang Y."/>
            <person name="Song X."/>
            <person name="Pei D."/>
        </authorList>
    </citation>
    <scope>NUCLEOTIDE SEQUENCE [LARGE SCALE GENOMIC DNA]</scope>
    <source>
        <strain evidence="2">Sxm20200214</strain>
        <tissue evidence="2">Leaf</tissue>
    </source>
</reference>
<accession>A0A8X8ATW5</accession>
<sequence>MAAEKLRLHGTARRVSEALRGDGTVHGAIRHRRHSNRGSYGGRANSPLNRVQERDRISKHCMEDRILNRAQKKKVVQG</sequence>
<keyword evidence="3" id="KW-1185">Reference proteome</keyword>
<gene>
    <name evidence="2" type="ORF">Bca52824_023039</name>
</gene>
<name>A0A8X8ATW5_BRACI</name>
<evidence type="ECO:0000313" key="2">
    <source>
        <dbReference type="EMBL" id="KAG2311482.1"/>
    </source>
</evidence>
<dbReference type="AlphaFoldDB" id="A0A8X8ATW5"/>
<comment type="caution">
    <text evidence="2">The sequence shown here is derived from an EMBL/GenBank/DDBJ whole genome shotgun (WGS) entry which is preliminary data.</text>
</comment>
<dbReference type="EMBL" id="JAAMPC010000005">
    <property type="protein sequence ID" value="KAG2311482.1"/>
    <property type="molecule type" value="Genomic_DNA"/>
</dbReference>
<dbReference type="Proteomes" id="UP000886595">
    <property type="component" value="Unassembled WGS sequence"/>
</dbReference>